<sequence length="88" mass="9505">MLQVHYSSSSSSHHTKLTLETLANVKVFPGVASVRQSSGEASSPFIFHHRPSSQESGLRPCHREAADASLPRSSTPPSAAQRRCLLHA</sequence>
<protein>
    <submittedName>
        <fullName evidence="2">Uncharacterized protein</fullName>
    </submittedName>
</protein>
<reference evidence="2 3" key="4">
    <citation type="journal article" date="2011" name="BMC Genomics">
        <title>RNA-Seq improves annotation of protein-coding genes in the cucumber genome.</title>
        <authorList>
            <person name="Li Z."/>
            <person name="Zhang Z."/>
            <person name="Yan P."/>
            <person name="Huang S."/>
            <person name="Fei Z."/>
            <person name="Lin K."/>
        </authorList>
    </citation>
    <scope>NUCLEOTIDE SEQUENCE [LARGE SCALE GENOMIC DNA]</scope>
    <source>
        <strain evidence="3">cv. 9930</strain>
    </source>
</reference>
<gene>
    <name evidence="2" type="ORF">Csa_5G035750</name>
</gene>
<organism evidence="2 3">
    <name type="scientific">Cucumis sativus</name>
    <name type="common">Cucumber</name>
    <dbReference type="NCBI Taxonomy" id="3659"/>
    <lineage>
        <taxon>Eukaryota</taxon>
        <taxon>Viridiplantae</taxon>
        <taxon>Streptophyta</taxon>
        <taxon>Embryophyta</taxon>
        <taxon>Tracheophyta</taxon>
        <taxon>Spermatophyta</taxon>
        <taxon>Magnoliopsida</taxon>
        <taxon>eudicotyledons</taxon>
        <taxon>Gunneridae</taxon>
        <taxon>Pentapetalae</taxon>
        <taxon>rosids</taxon>
        <taxon>fabids</taxon>
        <taxon>Cucurbitales</taxon>
        <taxon>Cucurbitaceae</taxon>
        <taxon>Benincaseae</taxon>
        <taxon>Cucumis</taxon>
    </lineage>
</organism>
<reference evidence="2 3" key="2">
    <citation type="journal article" date="2009" name="PLoS ONE">
        <title>An integrated genetic and cytogenetic map of the cucumber genome.</title>
        <authorList>
            <person name="Ren Y."/>
            <person name="Zhang Z."/>
            <person name="Liu J."/>
            <person name="Staub J.E."/>
            <person name="Han Y."/>
            <person name="Cheng Z."/>
            <person name="Li X."/>
            <person name="Lu J."/>
            <person name="Miao H."/>
            <person name="Kang H."/>
            <person name="Xie B."/>
            <person name="Gu X."/>
            <person name="Wang X."/>
            <person name="Du Y."/>
            <person name="Jin W."/>
            <person name="Huang S."/>
        </authorList>
    </citation>
    <scope>NUCLEOTIDE SEQUENCE [LARGE SCALE GENOMIC DNA]</scope>
    <source>
        <strain evidence="3">cv. 9930</strain>
    </source>
</reference>
<reference evidence="2 3" key="3">
    <citation type="journal article" date="2010" name="BMC Genomics">
        <title>Transcriptome sequencing and comparative analysis of cucumber flowers with different sex types.</title>
        <authorList>
            <person name="Guo S."/>
            <person name="Zheng Y."/>
            <person name="Joung J.G."/>
            <person name="Liu S."/>
            <person name="Zhang Z."/>
            <person name="Crasta O.R."/>
            <person name="Sobral B.W."/>
            <person name="Xu Y."/>
            <person name="Huang S."/>
            <person name="Fei Z."/>
        </authorList>
    </citation>
    <scope>NUCLEOTIDE SEQUENCE [LARGE SCALE GENOMIC DNA]</scope>
    <source>
        <strain evidence="3">cv. 9930</strain>
    </source>
</reference>
<feature type="region of interest" description="Disordered" evidence="1">
    <location>
        <begin position="39"/>
        <end position="88"/>
    </location>
</feature>
<proteinExistence type="predicted"/>
<accession>A0A0A0KML1</accession>
<dbReference type="Proteomes" id="UP000029981">
    <property type="component" value="Chromosome 5"/>
</dbReference>
<name>A0A0A0KML1_CUCSA</name>
<keyword evidence="3" id="KW-1185">Reference proteome</keyword>
<dbReference type="AlphaFoldDB" id="A0A0A0KML1"/>
<dbReference type="Gramene" id="KGN49637">
    <property type="protein sequence ID" value="KGN49637"/>
    <property type="gene ID" value="Csa_5G035750"/>
</dbReference>
<evidence type="ECO:0000313" key="2">
    <source>
        <dbReference type="EMBL" id="KGN49637.1"/>
    </source>
</evidence>
<evidence type="ECO:0000313" key="3">
    <source>
        <dbReference type="Proteomes" id="UP000029981"/>
    </source>
</evidence>
<reference evidence="2 3" key="1">
    <citation type="journal article" date="2009" name="Nat. Genet.">
        <title>The genome of the cucumber, Cucumis sativus L.</title>
        <authorList>
            <person name="Huang S."/>
            <person name="Li R."/>
            <person name="Zhang Z."/>
            <person name="Li L."/>
            <person name="Gu X."/>
            <person name="Fan W."/>
            <person name="Lucas W.J."/>
            <person name="Wang X."/>
            <person name="Xie B."/>
            <person name="Ni P."/>
            <person name="Ren Y."/>
            <person name="Zhu H."/>
            <person name="Li J."/>
            <person name="Lin K."/>
            <person name="Jin W."/>
            <person name="Fei Z."/>
            <person name="Li G."/>
            <person name="Staub J."/>
            <person name="Kilian A."/>
            <person name="van der Vossen E.A."/>
            <person name="Wu Y."/>
            <person name="Guo J."/>
            <person name="He J."/>
            <person name="Jia Z."/>
            <person name="Ren Y."/>
            <person name="Tian G."/>
            <person name="Lu Y."/>
            <person name="Ruan J."/>
            <person name="Qian W."/>
            <person name="Wang M."/>
            <person name="Huang Q."/>
            <person name="Li B."/>
            <person name="Xuan Z."/>
            <person name="Cao J."/>
            <person name="Asan"/>
            <person name="Wu Z."/>
            <person name="Zhang J."/>
            <person name="Cai Q."/>
            <person name="Bai Y."/>
            <person name="Zhao B."/>
            <person name="Han Y."/>
            <person name="Li Y."/>
            <person name="Li X."/>
            <person name="Wang S."/>
            <person name="Shi Q."/>
            <person name="Liu S."/>
            <person name="Cho W.K."/>
            <person name="Kim J.Y."/>
            <person name="Xu Y."/>
            <person name="Heller-Uszynska K."/>
            <person name="Miao H."/>
            <person name="Cheng Z."/>
            <person name="Zhang S."/>
            <person name="Wu J."/>
            <person name="Yang Y."/>
            <person name="Kang H."/>
            <person name="Li M."/>
            <person name="Liang H."/>
            <person name="Ren X."/>
            <person name="Shi Z."/>
            <person name="Wen M."/>
            <person name="Jian M."/>
            <person name="Yang H."/>
            <person name="Zhang G."/>
            <person name="Yang Z."/>
            <person name="Chen R."/>
            <person name="Liu S."/>
            <person name="Li J."/>
            <person name="Ma L."/>
            <person name="Liu H."/>
            <person name="Zhou Y."/>
            <person name="Zhao J."/>
            <person name="Fang X."/>
            <person name="Li G."/>
            <person name="Fang L."/>
            <person name="Li Y."/>
            <person name="Liu D."/>
            <person name="Zheng H."/>
            <person name="Zhang Y."/>
            <person name="Qin N."/>
            <person name="Li Z."/>
            <person name="Yang G."/>
            <person name="Yang S."/>
            <person name="Bolund L."/>
            <person name="Kristiansen K."/>
            <person name="Zheng H."/>
            <person name="Li S."/>
            <person name="Zhang X."/>
            <person name="Yang H."/>
            <person name="Wang J."/>
            <person name="Sun R."/>
            <person name="Zhang B."/>
            <person name="Jiang S."/>
            <person name="Wang J."/>
            <person name="Du Y."/>
            <person name="Li S."/>
        </authorList>
    </citation>
    <scope>NUCLEOTIDE SEQUENCE [LARGE SCALE GENOMIC DNA]</scope>
    <source>
        <strain evidence="3">cv. 9930</strain>
    </source>
</reference>
<evidence type="ECO:0000256" key="1">
    <source>
        <dbReference type="SAM" id="MobiDB-lite"/>
    </source>
</evidence>
<dbReference type="EMBL" id="CM002926">
    <property type="protein sequence ID" value="KGN49637.1"/>
    <property type="molecule type" value="Genomic_DNA"/>
</dbReference>